<dbReference type="STRING" id="1121331.SAMN02745248_02053"/>
<evidence type="ECO:0000259" key="2">
    <source>
        <dbReference type="Pfam" id="PF02514"/>
    </source>
</evidence>
<keyword evidence="1" id="KW-0175">Coiled coil</keyword>
<keyword evidence="4" id="KW-1185">Reference proteome</keyword>
<dbReference type="NCBIfam" id="TIGR02257">
    <property type="entry name" value="cobalto_cobN"/>
    <property type="match status" value="1"/>
</dbReference>
<accession>A0A1M6QM21</accession>
<dbReference type="PANTHER" id="PTHR44119:SF7">
    <property type="entry name" value="MAGNESIUM CHELATASE SUBUNIT"/>
    <property type="match status" value="1"/>
</dbReference>
<dbReference type="InterPro" id="IPR011953">
    <property type="entry name" value="Cobalto_CobN"/>
</dbReference>
<sequence>MLKIAYYTAVDTYLSVISKAYDETNKDEIQLKVWHKRNLALKRCREELDIFLKEADIFIIQLMGNEDSLPGFSDIMQELPRGLKIYLHGTTEYSMKLAAKYNTIEGKVAKMMFSYIVNSGSRNFVNMFKYLNNVFNKGNEPYENPKTLPWEGIYHPKLGTFSTLDDYLKENYDESKITIGISFYRNYWLNGDVLFVDSLVEKIEAMGCNALPVFVSTYKDQNLGNLGIAGAYKKYFIKDDKPVIDVLINVVMFANGVVGEEHKKYLDVIDVPVIQAILNTDSYKVWKKENYGLLPSALSIDVALPEFDGGIITVPIAHKETRINKYSGIPVVSYIPCVERINKIVNIAKNYAQLRSMDNSEKKVAIIMHNYPPKNEFIGCAYGLDTQQSIINILKALKDEGILVEKIYENSGELMDELLKCATGHEGWNTDEKIKNSKFVTRQQYLQWFEGVEEKVKDEMVDKWGTPLGDGMVYDDNIIIPGVVNGNVFIGIQPTRGFSMDPGAIYHSPDIPMGHHYLAYYRWIKYKFKANAVIHMGKHGSLEWLPGKAVALSEECNSDVVIDDLPNIYPYIINNPGEGTQAKRRSYACIIDHLEPAMENAGLYEELEELENKIDEYYEAKTYQSDKCEGMEKDIEELINKCALEQDLKLEEVCFQDKLQKVHGYLNEMKDTLINNGLHILGQYPEGENMVKFLVALTRLSNSDVPSLRETIAMAYGYSIDYLYENIGIIVEHNKTGGQIIEDINDRSVELVQFAMDNEDCDIRQRIFSNFVLCQEELCNIIKYIKHHLLNKICRTREEIEHLVDAINGRFIPPGPSGAPTRGQADILPTGRNFYTVNPFSIPSQFAWNTGVDLGKQLLERYRQENNGDYPENVGIVLFGSPTMRTRGEDVAEILYLIGVRPIWQQGGATVKGFHIIPLEELGRPRIDVTIRASGFFRDGFPNLMELIDEAIQEVSSMHEKEEQNYILKHMNQDIKDLMDQGTSLEEAREISSYRIFSAKPGAYGAGVNTLVDEKNWKTNSDMAKVYLEWGGYVYGKKVYGQCHKEAFKNRLSKLDLAVKNIDTKETDVIANDDNYAYLGGMVAATTEFKGKAIKGFVGDSSDPTRVKTKDIKEETKFLVRTKLLNPKWYNGLKKHGFKGATDVSRTVDYVFGWGATTGVIDDWTYNQITEKFIKDKDFSEWMKENNPWALQNIIERMLEAIQREMWHVDEETVKVLKRECLDNESLLERDL</sequence>
<proteinExistence type="predicted"/>
<evidence type="ECO:0000313" key="4">
    <source>
        <dbReference type="Proteomes" id="UP000183952"/>
    </source>
</evidence>
<reference evidence="3 4" key="1">
    <citation type="submission" date="2016-11" db="EMBL/GenBank/DDBJ databases">
        <authorList>
            <person name="Jaros S."/>
            <person name="Januszkiewicz K."/>
            <person name="Wedrychowicz H."/>
        </authorList>
    </citation>
    <scope>NUCLEOTIDE SEQUENCE [LARGE SCALE GENOMIC DNA]</scope>
    <source>
        <strain evidence="3 4">DSM 3090</strain>
    </source>
</reference>
<gene>
    <name evidence="3" type="ORF">SAMN02745248_02053</name>
</gene>
<dbReference type="AlphaFoldDB" id="A0A1M6QM21"/>
<dbReference type="InterPro" id="IPR003672">
    <property type="entry name" value="CobN/Mg_chltase"/>
</dbReference>
<dbReference type="EMBL" id="FRAD01000017">
    <property type="protein sequence ID" value="SHK21215.1"/>
    <property type="molecule type" value="Genomic_DNA"/>
</dbReference>
<dbReference type="RefSeq" id="WP_178139252.1">
    <property type="nucleotide sequence ID" value="NZ_FRAD01000017.1"/>
</dbReference>
<evidence type="ECO:0000256" key="1">
    <source>
        <dbReference type="SAM" id="Coils"/>
    </source>
</evidence>
<dbReference type="Proteomes" id="UP000183952">
    <property type="component" value="Unassembled WGS sequence"/>
</dbReference>
<protein>
    <submittedName>
        <fullName evidence="3">Cobaltochelatase CobN subunit</fullName>
    </submittedName>
</protein>
<dbReference type="CDD" id="cd10150">
    <property type="entry name" value="CobN_like"/>
    <property type="match status" value="1"/>
</dbReference>
<feature type="domain" description="CobN/magnesium chelatase" evidence="2">
    <location>
        <begin position="114"/>
        <end position="1213"/>
    </location>
</feature>
<dbReference type="GO" id="GO:0051116">
    <property type="term" value="F:cobaltochelatase activity"/>
    <property type="evidence" value="ECO:0007669"/>
    <property type="project" value="InterPro"/>
</dbReference>
<dbReference type="Pfam" id="PF02514">
    <property type="entry name" value="CobN-Mg_chel"/>
    <property type="match status" value="1"/>
</dbReference>
<dbReference type="GO" id="GO:0009236">
    <property type="term" value="P:cobalamin biosynthetic process"/>
    <property type="evidence" value="ECO:0007669"/>
    <property type="project" value="InterPro"/>
</dbReference>
<evidence type="ECO:0000313" key="3">
    <source>
        <dbReference type="EMBL" id="SHK21215.1"/>
    </source>
</evidence>
<dbReference type="PANTHER" id="PTHR44119">
    <property type="entry name" value="MAGNESIUM-CHELATASE SUBUNIT CHLH, CHLOROPLASTIC"/>
    <property type="match status" value="1"/>
</dbReference>
<feature type="coiled-coil region" evidence="1">
    <location>
        <begin position="600"/>
        <end position="648"/>
    </location>
</feature>
<name>A0A1M6QM21_9CLOT</name>
<organism evidence="3 4">
    <name type="scientific">Hathewaya proteolytica DSM 3090</name>
    <dbReference type="NCBI Taxonomy" id="1121331"/>
    <lineage>
        <taxon>Bacteria</taxon>
        <taxon>Bacillati</taxon>
        <taxon>Bacillota</taxon>
        <taxon>Clostridia</taxon>
        <taxon>Eubacteriales</taxon>
        <taxon>Clostridiaceae</taxon>
        <taxon>Hathewaya</taxon>
    </lineage>
</organism>